<feature type="region of interest" description="Disordered" evidence="7">
    <location>
        <begin position="661"/>
        <end position="698"/>
    </location>
</feature>
<dbReference type="Pfam" id="PF06011">
    <property type="entry name" value="TRP"/>
    <property type="match status" value="1"/>
</dbReference>
<comment type="subcellular location">
    <subcellularLocation>
        <location evidence="1">Membrane</location>
        <topology evidence="1">Multi-pass membrane protein</topology>
    </subcellularLocation>
</comment>
<keyword evidence="4 9" id="KW-0732">Signal</keyword>
<feature type="region of interest" description="Disordered" evidence="7">
    <location>
        <begin position="710"/>
        <end position="765"/>
    </location>
</feature>
<feature type="transmembrane region" description="Helical" evidence="8">
    <location>
        <begin position="431"/>
        <end position="451"/>
    </location>
</feature>
<evidence type="ECO:0000256" key="8">
    <source>
        <dbReference type="SAM" id="Phobius"/>
    </source>
</evidence>
<feature type="domain" description="ML-like" evidence="10">
    <location>
        <begin position="48"/>
        <end position="188"/>
    </location>
</feature>
<feature type="transmembrane region" description="Helical" evidence="8">
    <location>
        <begin position="613"/>
        <end position="639"/>
    </location>
</feature>
<evidence type="ECO:0000256" key="4">
    <source>
        <dbReference type="ARBA" id="ARBA00022729"/>
    </source>
</evidence>
<reference evidence="11" key="2">
    <citation type="submission" date="2023-06" db="EMBL/GenBank/DDBJ databases">
        <authorList>
            <person name="Kobayashi Y."/>
            <person name="Kayamori A."/>
            <person name="Aoki K."/>
            <person name="Shiwa Y."/>
            <person name="Fujita N."/>
            <person name="Sugita T."/>
            <person name="Iwasaki W."/>
            <person name="Tanaka N."/>
            <person name="Takashima M."/>
        </authorList>
    </citation>
    <scope>NUCLEOTIDE SEQUENCE</scope>
    <source>
        <strain evidence="11">HIS016</strain>
    </source>
</reference>
<comment type="similarity">
    <text evidence="2">Belongs to the transient receptor potential (TRP) ion channel family.</text>
</comment>
<protein>
    <recommendedName>
        <fullName evidence="10">ML-like domain-containing protein</fullName>
    </recommendedName>
</protein>
<dbReference type="GO" id="GO:0016020">
    <property type="term" value="C:membrane"/>
    <property type="evidence" value="ECO:0007669"/>
    <property type="project" value="UniProtKB-SubCell"/>
</dbReference>
<evidence type="ECO:0000256" key="9">
    <source>
        <dbReference type="SAM" id="SignalP"/>
    </source>
</evidence>
<keyword evidence="12" id="KW-1185">Reference proteome</keyword>
<name>A0AAD3TT36_9TREE</name>
<evidence type="ECO:0000256" key="3">
    <source>
        <dbReference type="ARBA" id="ARBA00022692"/>
    </source>
</evidence>
<evidence type="ECO:0000256" key="7">
    <source>
        <dbReference type="SAM" id="MobiDB-lite"/>
    </source>
</evidence>
<dbReference type="Pfam" id="PF14558">
    <property type="entry name" value="TRP_N"/>
    <property type="match status" value="1"/>
</dbReference>
<evidence type="ECO:0000313" key="12">
    <source>
        <dbReference type="Proteomes" id="UP001222932"/>
    </source>
</evidence>
<reference evidence="11" key="1">
    <citation type="journal article" date="2023" name="BMC Genomics">
        <title>Chromosome-level genome assemblies of Cutaneotrichosporon spp. (Trichosporonales, Basidiomycota) reveal imbalanced evolution between nucleotide sequences and chromosome synteny.</title>
        <authorList>
            <person name="Kobayashi Y."/>
            <person name="Kayamori A."/>
            <person name="Aoki K."/>
            <person name="Shiwa Y."/>
            <person name="Matsutani M."/>
            <person name="Fujita N."/>
            <person name="Sugita T."/>
            <person name="Iwasaki W."/>
            <person name="Tanaka N."/>
            <person name="Takashima M."/>
        </authorList>
    </citation>
    <scope>NUCLEOTIDE SEQUENCE</scope>
    <source>
        <strain evidence="11">HIS016</strain>
    </source>
</reference>
<feature type="signal peptide" evidence="9">
    <location>
        <begin position="1"/>
        <end position="20"/>
    </location>
</feature>
<dbReference type="SMART" id="SM01320">
    <property type="entry name" value="TRP_N"/>
    <property type="match status" value="1"/>
</dbReference>
<dbReference type="GO" id="GO:0055085">
    <property type="term" value="P:transmembrane transport"/>
    <property type="evidence" value="ECO:0007669"/>
    <property type="project" value="TreeGrafter"/>
</dbReference>
<keyword evidence="5 8" id="KW-1133">Transmembrane helix</keyword>
<dbReference type="AlphaFoldDB" id="A0AAD3TT36"/>
<evidence type="ECO:0000256" key="2">
    <source>
        <dbReference type="ARBA" id="ARBA00010642"/>
    </source>
</evidence>
<evidence type="ECO:0000313" key="11">
    <source>
        <dbReference type="EMBL" id="GMK56368.1"/>
    </source>
</evidence>
<dbReference type="EMBL" id="BTCM01000003">
    <property type="protein sequence ID" value="GMK56368.1"/>
    <property type="molecule type" value="Genomic_DNA"/>
</dbReference>
<dbReference type="GO" id="GO:0009272">
    <property type="term" value="P:fungal-type cell wall biogenesis"/>
    <property type="evidence" value="ECO:0007669"/>
    <property type="project" value="TreeGrafter"/>
</dbReference>
<feature type="transmembrane region" description="Helical" evidence="8">
    <location>
        <begin position="463"/>
        <end position="487"/>
    </location>
</feature>
<feature type="compositionally biased region" description="Polar residues" evidence="7">
    <location>
        <begin position="735"/>
        <end position="745"/>
    </location>
</feature>
<keyword evidence="3 8" id="KW-0812">Transmembrane</keyword>
<feature type="transmembrane region" description="Helical" evidence="8">
    <location>
        <begin position="582"/>
        <end position="601"/>
    </location>
</feature>
<feature type="chain" id="PRO_5042167739" description="ML-like domain-containing protein" evidence="9">
    <location>
        <begin position="21"/>
        <end position="765"/>
    </location>
</feature>
<evidence type="ECO:0000256" key="6">
    <source>
        <dbReference type="ARBA" id="ARBA00023136"/>
    </source>
</evidence>
<feature type="transmembrane region" description="Helical" evidence="8">
    <location>
        <begin position="551"/>
        <end position="570"/>
    </location>
</feature>
<comment type="caution">
    <text evidence="11">The sequence shown here is derived from an EMBL/GenBank/DDBJ whole genome shotgun (WGS) entry which is preliminary data.</text>
</comment>
<dbReference type="PANTHER" id="PTHR31145:SF2">
    <property type="entry name" value="FLAVIN CARRIER PROTEIN 2"/>
    <property type="match status" value="1"/>
</dbReference>
<evidence type="ECO:0000259" key="10">
    <source>
        <dbReference type="SMART" id="SM01320"/>
    </source>
</evidence>
<evidence type="ECO:0000256" key="1">
    <source>
        <dbReference type="ARBA" id="ARBA00004141"/>
    </source>
</evidence>
<organism evidence="11 12">
    <name type="scientific">Cutaneotrichosporon spelunceum</name>
    <dbReference type="NCBI Taxonomy" id="1672016"/>
    <lineage>
        <taxon>Eukaryota</taxon>
        <taxon>Fungi</taxon>
        <taxon>Dikarya</taxon>
        <taxon>Basidiomycota</taxon>
        <taxon>Agaricomycotina</taxon>
        <taxon>Tremellomycetes</taxon>
        <taxon>Trichosporonales</taxon>
        <taxon>Trichosporonaceae</taxon>
        <taxon>Cutaneotrichosporon</taxon>
    </lineage>
</organism>
<accession>A0AAD3TT36</accession>
<dbReference type="Proteomes" id="UP001222932">
    <property type="component" value="Unassembled WGS sequence"/>
</dbReference>
<proteinExistence type="inferred from homology"/>
<feature type="transmembrane region" description="Helical" evidence="8">
    <location>
        <begin position="526"/>
        <end position="545"/>
    </location>
</feature>
<dbReference type="PANTHER" id="PTHR31145">
    <property type="entry name" value="INTEGRAL MEMBRANE PROTEIN (AFU_ORTHOLOGUE AFUA_7G01610)"/>
    <property type="match status" value="1"/>
</dbReference>
<dbReference type="InterPro" id="IPR040241">
    <property type="entry name" value="TRP_Flc/Pkd2-like"/>
</dbReference>
<gene>
    <name evidence="11" type="ORF">CspeluHIS016_0302080</name>
</gene>
<feature type="transmembrane region" description="Helical" evidence="8">
    <location>
        <begin position="386"/>
        <end position="410"/>
    </location>
</feature>
<sequence length="765" mass="84614">MRLSTLLGAVAVCLLPAAHSFPSTFLSLPEIAAERPAGPPGNGSSPGEALYTNAVTYCAEAKAVLVDEFDIAYWRANNSVTFAFSFASIQSNLNVSASLYLNAYGMTIFNQEINLCDLLVGVLCPLPQVNFTGFGTYPLPDDILPQIPSLAWTVPNLEAYARVELFNTATNETAACLQATLSNGWSTQYSAVKWGTGMLTLASGLVGFAHAALVNSISPAIYRWFDLLTLFQTAAAGGLMHLNYPLVFSNFVQNFHWSLGLFYSQPMQSMISTMRNNTGGKMPGDAYSEVQYINRRQSPYNMQSAGQNGGIDLTDVLAGTTDMPTFISTLKTEHPYVPDTLANTLVKREKIPSVIDQEFMSNTTTGIPVFTNTMGVTQANAYTTVFFYFLVFLAIFIAFLVVVGAITWLLSRGRKIGWATRLRDSWWDFCAANGLRSCLVFFFPIFIFGFYQWQIGSRDSRVTIFLAVLGVLLVFAPLLTVFVLSIIRARRIRTDAHHISPLYTDYHFYHAVGDATYRQYRQKYHFWWFAPVLLGIIAKAGLIGFGQVNAWAQVIGCIVVEGLTLSVQLICRPHKDRKGDWLGAFLTLVRMVYFGLLIAFVENMGVKPIPRTVIGIVQIAVVGIPTVVLLFGLFFNAFYGILWRRKKARVEDGKELRDTASLDEKAPMDEDSVLQSLDPATYGPDHRNDSYGGAGMYPATSDNAQSAYDNAAAGHGGITDPYDPSSGVSEDYTPYHNNYRQSLPAQPSPDVNDRNTWRQSYQPTR</sequence>
<keyword evidence="6 8" id="KW-0472">Membrane</keyword>
<dbReference type="InterPro" id="IPR010308">
    <property type="entry name" value="TRP_C"/>
</dbReference>
<dbReference type="InterPro" id="IPR032800">
    <property type="entry name" value="TRP_N"/>
</dbReference>
<evidence type="ECO:0000256" key="5">
    <source>
        <dbReference type="ARBA" id="ARBA00022989"/>
    </source>
</evidence>